<reference evidence="2 5" key="2">
    <citation type="submission" date="2018-06" db="EMBL/GenBank/DDBJ databases">
        <authorList>
            <consortium name="Pathogen Informatics"/>
            <person name="Doyle S."/>
        </authorList>
    </citation>
    <scope>NUCLEOTIDE SEQUENCE [LARGE SCALE GENOMIC DNA]</scope>
    <source>
        <strain evidence="2 5">NCTC12714</strain>
    </source>
</reference>
<proteinExistence type="predicted"/>
<keyword evidence="1" id="KW-0472">Membrane</keyword>
<evidence type="ECO:0000313" key="4">
    <source>
        <dbReference type="Proteomes" id="UP000029922"/>
    </source>
</evidence>
<feature type="transmembrane region" description="Helical" evidence="1">
    <location>
        <begin position="292"/>
        <end position="312"/>
    </location>
</feature>
<evidence type="ECO:0000256" key="1">
    <source>
        <dbReference type="SAM" id="Phobius"/>
    </source>
</evidence>
<feature type="transmembrane region" description="Helical" evidence="1">
    <location>
        <begin position="625"/>
        <end position="644"/>
    </location>
</feature>
<feature type="transmembrane region" description="Helical" evidence="1">
    <location>
        <begin position="492"/>
        <end position="518"/>
    </location>
</feature>
<gene>
    <name evidence="3" type="ORF">LS73_003925</name>
    <name evidence="2" type="ORF">NCTC12714_01314</name>
</gene>
<dbReference type="EMBL" id="JRPD02000005">
    <property type="protein sequence ID" value="TLE00806.1"/>
    <property type="molecule type" value="Genomic_DNA"/>
</dbReference>
<reference evidence="3 4" key="1">
    <citation type="journal article" date="2014" name="Genome Announc.">
        <title>Draft genome sequences of eight enterohepatic helicobacter species isolated from both laboratory and wild rodents.</title>
        <authorList>
            <person name="Sheh A."/>
            <person name="Shen Z."/>
            <person name="Fox J.G."/>
        </authorList>
    </citation>
    <scope>NUCLEOTIDE SEQUENCE [LARGE SCALE GENOMIC DNA]</scope>
    <source>
        <strain evidence="3 4">ST1</strain>
    </source>
</reference>
<dbReference type="OrthoDB" id="1491752at2"/>
<evidence type="ECO:0000313" key="5">
    <source>
        <dbReference type="Proteomes" id="UP000255139"/>
    </source>
</evidence>
<keyword evidence="5" id="KW-1185">Reference proteome</keyword>
<feature type="transmembrane region" description="Helical" evidence="1">
    <location>
        <begin position="419"/>
        <end position="435"/>
    </location>
</feature>
<dbReference type="AlphaFoldDB" id="A0A377PVA2"/>
<feature type="transmembrane region" description="Helical" evidence="1">
    <location>
        <begin position="348"/>
        <end position="366"/>
    </location>
</feature>
<feature type="transmembrane region" description="Helical" evidence="1">
    <location>
        <begin position="147"/>
        <end position="169"/>
    </location>
</feature>
<feature type="transmembrane region" description="Helical" evidence="1">
    <location>
        <begin position="7"/>
        <end position="30"/>
    </location>
</feature>
<evidence type="ECO:0000313" key="2">
    <source>
        <dbReference type="EMBL" id="STQ86507.1"/>
    </source>
</evidence>
<accession>A0A377PVA2</accession>
<sequence>MLNKLTRYMIIIWSIIFLSLCVTWVLLSYISHNKTYLGKLAVSNISFSELSVNPDNIKYLYTFKIIFPSNIFRYQTNISDIKISSLRLDNIECQYDNNTNTFTSTKSNSLDICNGIAISKLQRYIDISTKQIIDKQTSGEVSYSVQFSFRALVVIAIGYIVGIVFIIALRFNSSQNSFYIVDSTNKNPNIIGNNYPSPIKSFVVVLLIAICSMFLCYMLIDSGHDWGGDFSAYINQALSIMNGNVEAYKLENAFIIDNTHTYTNALYGPPTYPWGLSVMLIPFLHVFGLNFLWLKLLMIFHIGILLFSLYYFLLGRLPYFTLCVIVVFFACNYNILIYANYVISDLTFMAWCMVSIALLDSFLCHFHKLNCYSSANHIDVINKQISSSSLFKNDLFWFVLKGLLAGVAMFIAMSIRTNGIILPISLFCYYIFLFLKTRFTSSKLNFVFGKDKVNFNSSNSKHFKAKSQLLQSMPKSIPPPPHLVRILKSKLILFYGILLLPILICVLLQILLLLWLGFGNGGNLEFLRFDIIYNVKMLFRYIRTFAQIFGDTRIVIGIISIPFVIIGIIRLWDREALCLIFLVGYLGVYMLWVDIGFRAMLPLIPFYIYFFVVGGYVFKLSRIINILLICLIVYNIAIDIRQIIHNIPKTCDYASTSKDSMDIYEYVRNHTKQSDVIIFIKPRVLHLFTNRLSFSSFSLSKDALKKAQYIIFAKDFDYFPLNEYSLSSIKNNNYSEVVNNIKELEFQYANNSFIIFKINHSVL</sequence>
<dbReference type="Proteomes" id="UP000255139">
    <property type="component" value="Unassembled WGS sequence"/>
</dbReference>
<name>A0A377PVA2_9HELI</name>
<feature type="transmembrane region" description="Helical" evidence="1">
    <location>
        <begin position="202"/>
        <end position="220"/>
    </location>
</feature>
<feature type="transmembrane region" description="Helical" evidence="1">
    <location>
        <begin position="319"/>
        <end position="342"/>
    </location>
</feature>
<organism evidence="2 5">
    <name type="scientific">Helicobacter muridarum</name>
    <dbReference type="NCBI Taxonomy" id="216"/>
    <lineage>
        <taxon>Bacteria</taxon>
        <taxon>Pseudomonadati</taxon>
        <taxon>Campylobacterota</taxon>
        <taxon>Epsilonproteobacteria</taxon>
        <taxon>Campylobacterales</taxon>
        <taxon>Helicobacteraceae</taxon>
        <taxon>Helicobacter</taxon>
    </lineage>
</organism>
<keyword evidence="1" id="KW-0812">Transmembrane</keyword>
<keyword evidence="1" id="KW-1133">Transmembrane helix</keyword>
<dbReference type="RefSeq" id="WP_114985960.1">
    <property type="nucleotide sequence ID" value="NZ_JRPD02000005.1"/>
</dbReference>
<feature type="transmembrane region" description="Helical" evidence="1">
    <location>
        <begin position="545"/>
        <end position="569"/>
    </location>
</feature>
<evidence type="ECO:0000313" key="3">
    <source>
        <dbReference type="EMBL" id="TLE00806.1"/>
    </source>
</evidence>
<feature type="transmembrane region" description="Helical" evidence="1">
    <location>
        <begin position="395"/>
        <end position="413"/>
    </location>
</feature>
<feature type="transmembrane region" description="Helical" evidence="1">
    <location>
        <begin position="599"/>
        <end position="618"/>
    </location>
</feature>
<protein>
    <submittedName>
        <fullName evidence="2">Uncharacterized protein</fullName>
    </submittedName>
</protein>
<feature type="transmembrane region" description="Helical" evidence="1">
    <location>
        <begin position="576"/>
        <end position="593"/>
    </location>
</feature>
<dbReference type="EMBL" id="UGJE01000002">
    <property type="protein sequence ID" value="STQ86507.1"/>
    <property type="molecule type" value="Genomic_DNA"/>
</dbReference>
<dbReference type="Proteomes" id="UP000029922">
    <property type="component" value="Unassembled WGS sequence"/>
</dbReference>